<evidence type="ECO:0008006" key="5">
    <source>
        <dbReference type="Google" id="ProtNLM"/>
    </source>
</evidence>
<dbReference type="Pfam" id="PF21788">
    <property type="entry name" value="TNP-like_GBD"/>
    <property type="match status" value="1"/>
</dbReference>
<feature type="domain" description="Transposable element P transposase-like GTP-binding insertion" evidence="1">
    <location>
        <begin position="1"/>
        <end position="50"/>
    </location>
</feature>
<comment type="caution">
    <text evidence="3">The sequence shown here is derived from an EMBL/GenBank/DDBJ whole genome shotgun (WGS) entry which is preliminary data.</text>
</comment>
<dbReference type="EMBL" id="CARXXK010000001">
    <property type="protein sequence ID" value="CAI6349136.1"/>
    <property type="molecule type" value="Genomic_DNA"/>
</dbReference>
<evidence type="ECO:0000313" key="3">
    <source>
        <dbReference type="EMBL" id="CAI6349136.1"/>
    </source>
</evidence>
<accession>A0AAV0W166</accession>
<dbReference type="AlphaFoldDB" id="A0AAV0W166"/>
<dbReference type="InterPro" id="IPR048366">
    <property type="entry name" value="TNP-like_GBD"/>
</dbReference>
<dbReference type="Pfam" id="PF21789">
    <property type="entry name" value="TNP-like_RNaseH_C"/>
    <property type="match status" value="1"/>
</dbReference>
<gene>
    <name evidence="3" type="ORF">MEUPH1_LOCUS5736</name>
</gene>
<evidence type="ECO:0000313" key="4">
    <source>
        <dbReference type="Proteomes" id="UP001160148"/>
    </source>
</evidence>
<feature type="domain" description="Transposable element P transposase-like RNase H C-terminal" evidence="2">
    <location>
        <begin position="130"/>
        <end position="160"/>
    </location>
</feature>
<evidence type="ECO:0000259" key="1">
    <source>
        <dbReference type="Pfam" id="PF21788"/>
    </source>
</evidence>
<proteinExistence type="predicted"/>
<dbReference type="Proteomes" id="UP001160148">
    <property type="component" value="Unassembled WGS sequence"/>
</dbReference>
<reference evidence="3 4" key="1">
    <citation type="submission" date="2023-01" db="EMBL/GenBank/DDBJ databases">
        <authorList>
            <person name="Whitehead M."/>
        </authorList>
    </citation>
    <scope>NUCLEOTIDE SEQUENCE [LARGE SCALE GENOMIC DNA]</scope>
</reference>
<name>A0AAV0W166_9HEMI</name>
<protein>
    <recommendedName>
        <fullName evidence="5">Transposable element P transposase</fullName>
    </recommendedName>
</protein>
<keyword evidence="4" id="KW-1185">Reference proteome</keyword>
<organism evidence="3 4">
    <name type="scientific">Macrosiphum euphorbiae</name>
    <name type="common">potato aphid</name>
    <dbReference type="NCBI Taxonomy" id="13131"/>
    <lineage>
        <taxon>Eukaryota</taxon>
        <taxon>Metazoa</taxon>
        <taxon>Ecdysozoa</taxon>
        <taxon>Arthropoda</taxon>
        <taxon>Hexapoda</taxon>
        <taxon>Insecta</taxon>
        <taxon>Pterygota</taxon>
        <taxon>Neoptera</taxon>
        <taxon>Paraneoptera</taxon>
        <taxon>Hemiptera</taxon>
        <taxon>Sternorrhyncha</taxon>
        <taxon>Aphidomorpha</taxon>
        <taxon>Aphidoidea</taxon>
        <taxon>Aphididae</taxon>
        <taxon>Macrosiphini</taxon>
        <taxon>Macrosiphum</taxon>
    </lineage>
</organism>
<sequence length="316" mass="35606">MKVRFATQVFSQRVSAVMNFLASKTIIDPQASDTAAAFLFFDKLFDSLNGSFDKPVDGKIYRTSVKQNSVHHKLWQDSLKILSKMQFIGKNGKAVRVPTLKNWSTIIRGFQTLSKILSKKGIKSLLPRHLNQDSLECFFGAAKSVGCSKPTCSLFISSYKTLLLYNLVSSHSPGANCEDFNEDSLMSYKNVFSFQQEHPKPTFTSFNFPEKQVAESTNTTKDLRDLTRTYIAGYIIRKLNKCVFKNCDTCLQQLCSDKALDENALIGAVMTVQQFNKGVAYLFYILISDSNLLGTRYNICGYDKLFLLSSDAFNCM</sequence>
<dbReference type="InterPro" id="IPR048367">
    <property type="entry name" value="TNP-like_RNaseH_C"/>
</dbReference>
<evidence type="ECO:0000259" key="2">
    <source>
        <dbReference type="Pfam" id="PF21789"/>
    </source>
</evidence>